<reference evidence="1" key="1">
    <citation type="submission" date="2020-11" db="EMBL/GenBank/DDBJ databases">
        <authorList>
            <person name="Tran Van P."/>
        </authorList>
    </citation>
    <scope>NUCLEOTIDE SEQUENCE</scope>
</reference>
<proteinExistence type="predicted"/>
<dbReference type="InterPro" id="IPR029058">
    <property type="entry name" value="AB_hydrolase_fold"/>
</dbReference>
<name>A0A7R9CT77_TIMPO</name>
<sequence length="122" mass="13889">MNLIKLLAYIFVAINVGNDRFAFRALPKGNCSYCTPIDPAQDIVFLLYTRQNPDLPFQLKLNEDDLLALSPFDHEHPTVFYIHGFTELGLGLGCNTIKEGKTQFHHIKVDNRPCHLQPHQGK</sequence>
<organism evidence="1">
    <name type="scientific">Timema poppense</name>
    <name type="common">Walking stick</name>
    <dbReference type="NCBI Taxonomy" id="170557"/>
    <lineage>
        <taxon>Eukaryota</taxon>
        <taxon>Metazoa</taxon>
        <taxon>Ecdysozoa</taxon>
        <taxon>Arthropoda</taxon>
        <taxon>Hexapoda</taxon>
        <taxon>Insecta</taxon>
        <taxon>Pterygota</taxon>
        <taxon>Neoptera</taxon>
        <taxon>Polyneoptera</taxon>
        <taxon>Phasmatodea</taxon>
        <taxon>Timematodea</taxon>
        <taxon>Timematoidea</taxon>
        <taxon>Timematidae</taxon>
        <taxon>Timema</taxon>
    </lineage>
</organism>
<protein>
    <recommendedName>
        <fullName evidence="2">Lipase domain-containing protein</fullName>
    </recommendedName>
</protein>
<dbReference type="Gene3D" id="3.40.50.1820">
    <property type="entry name" value="alpha/beta hydrolase"/>
    <property type="match status" value="1"/>
</dbReference>
<dbReference type="EMBL" id="OD001348">
    <property type="protein sequence ID" value="CAD7401548.1"/>
    <property type="molecule type" value="Genomic_DNA"/>
</dbReference>
<evidence type="ECO:0000313" key="1">
    <source>
        <dbReference type="EMBL" id="CAD7401548.1"/>
    </source>
</evidence>
<gene>
    <name evidence="1" type="ORF">TPSB3V08_LOCUS3156</name>
</gene>
<evidence type="ECO:0008006" key="2">
    <source>
        <dbReference type="Google" id="ProtNLM"/>
    </source>
</evidence>
<dbReference type="SUPFAM" id="SSF53474">
    <property type="entry name" value="alpha/beta-Hydrolases"/>
    <property type="match status" value="1"/>
</dbReference>
<accession>A0A7R9CT77</accession>
<dbReference type="AlphaFoldDB" id="A0A7R9CT77"/>